<dbReference type="Proteomes" id="UP000595437">
    <property type="component" value="Chromosome 12"/>
</dbReference>
<organism evidence="1 2">
    <name type="scientific">Caligus rogercresseyi</name>
    <name type="common">Sea louse</name>
    <dbReference type="NCBI Taxonomy" id="217165"/>
    <lineage>
        <taxon>Eukaryota</taxon>
        <taxon>Metazoa</taxon>
        <taxon>Ecdysozoa</taxon>
        <taxon>Arthropoda</taxon>
        <taxon>Crustacea</taxon>
        <taxon>Multicrustacea</taxon>
        <taxon>Hexanauplia</taxon>
        <taxon>Copepoda</taxon>
        <taxon>Siphonostomatoida</taxon>
        <taxon>Caligidae</taxon>
        <taxon>Caligus</taxon>
    </lineage>
</organism>
<dbReference type="Gene3D" id="3.60.10.10">
    <property type="entry name" value="Endonuclease/exonuclease/phosphatase"/>
    <property type="match status" value="1"/>
</dbReference>
<dbReference type="OrthoDB" id="6373033at2759"/>
<dbReference type="InterPro" id="IPR036691">
    <property type="entry name" value="Endo/exonu/phosph_ase_sf"/>
</dbReference>
<dbReference type="SUPFAM" id="SSF56219">
    <property type="entry name" value="DNase I-like"/>
    <property type="match status" value="1"/>
</dbReference>
<feature type="non-terminal residue" evidence="1">
    <location>
        <position position="1"/>
    </location>
</feature>
<name>A0A7T8JXA5_CALRO</name>
<accession>A0A7T8JXA5</accession>
<dbReference type="AlphaFoldDB" id="A0A7T8JXA5"/>
<evidence type="ECO:0000313" key="1">
    <source>
        <dbReference type="EMBL" id="QQP37854.1"/>
    </source>
</evidence>
<protein>
    <recommendedName>
        <fullName evidence="3">Endonuclease/exonuclease/phosphatase domain-containing protein</fullName>
    </recommendedName>
</protein>
<reference evidence="2" key="1">
    <citation type="submission" date="2021-01" db="EMBL/GenBank/DDBJ databases">
        <title>Caligus Genome Assembly.</title>
        <authorList>
            <person name="Gallardo-Escarate C."/>
        </authorList>
    </citation>
    <scope>NUCLEOTIDE SEQUENCE [LARGE SCALE GENOMIC DNA]</scope>
</reference>
<keyword evidence="2" id="KW-1185">Reference proteome</keyword>
<feature type="non-terminal residue" evidence="1">
    <location>
        <position position="201"/>
    </location>
</feature>
<evidence type="ECO:0000313" key="2">
    <source>
        <dbReference type="Proteomes" id="UP000595437"/>
    </source>
</evidence>
<sequence length="201" mass="23042">TSIWTLQDMTTAVTTGKKLIQRWKGYYEEFGLQLQPTGPTFRPNGVFKGENRTSTIDHVYLRGNTNIHVQVLDDTLSDHVPLLATISSERAPKLIVKETREECNWSTLDVPALELFLLNWDWQPLFDSSNVNDINLHIKTAITAVLDVAAPLRRYTPPNANVRLQPYTRAVMRERDKAKSRGKKCYKALRNKALSLVRRDH</sequence>
<gene>
    <name evidence="1" type="ORF">FKW44_018269</name>
</gene>
<proteinExistence type="predicted"/>
<evidence type="ECO:0008006" key="3">
    <source>
        <dbReference type="Google" id="ProtNLM"/>
    </source>
</evidence>
<dbReference type="EMBL" id="CP045901">
    <property type="protein sequence ID" value="QQP37854.1"/>
    <property type="molecule type" value="Genomic_DNA"/>
</dbReference>